<proteinExistence type="predicted"/>
<feature type="compositionally biased region" description="Basic and acidic residues" evidence="5">
    <location>
        <begin position="649"/>
        <end position="680"/>
    </location>
</feature>
<sequence>MFGGFEWFRLVLGSRCGVKAEGWTRICLLNYKKSKMDQTTNSILNFFSDGPSSSSTFDANNTFPTNLLPTLNYNINNESSTTVSQNLSTGIANSTELPAYCIFEQPPLTDVRFWIVTVFGTCVSIVSIVENLFFFYLFSTRKHHRTTYNMYMLFLALSDVFVSAAYVLLMSMNVLSDYLQSPTLVRIWFSYMVPILTVSHCGITSSCFLILAATFERYCLTVNSKYVRLIQRNRKFIVLFAIFFGVLSKGSICLEFKISYLEECAGHITEIRLEFEEFVYDTPYNTVWRFWYRNFVTVFFPFFALLTLNIWIVRALSSNERKNGLYTTSSKHFKRKKVARSATRTTVLVVFTYLISNIINVVLTTWEHVDKMSLLTDYVQVYAIALDLASLMTNMACAFRPMIYLICQPTLRQEVLRIVKRIFSSSKSKLADNNNSSLATDIIYSKVDEPVQQVNTGLPSYPVAEPAVEANNNNVLLDRESSLVKVPLINGEAATLVRSKSDSEEECLAEKDLEDYDDEDGSTPGKQKLNKMSSTNGRLVSVLMPSCANALSYSGSDSPMRLHPKRILSEFTAQMLKSTVEGPWSHFQLLNQAQMTIWPCQMKLLFSLLIISALLALGLAGKSSEDEDEGEHKTAGEAAVKSQGSAEIKPAHKGAEHATKDHASKTASGKEHTPVSFKDKALHAIKTGKKILGEKATALKNAVQQKMKSRHNKDKPEGSQ</sequence>
<reference evidence="9" key="1">
    <citation type="submission" date="2022-11" db="UniProtKB">
        <authorList>
            <consortium name="WormBaseParasite"/>
        </authorList>
    </citation>
    <scope>IDENTIFICATION</scope>
</reference>
<feature type="compositionally biased region" description="Acidic residues" evidence="5">
    <location>
        <begin position="508"/>
        <end position="521"/>
    </location>
</feature>
<feature type="transmembrane region" description="Helical" evidence="6">
    <location>
        <begin position="345"/>
        <end position="366"/>
    </location>
</feature>
<feature type="transmembrane region" description="Helical" evidence="6">
    <location>
        <begin position="236"/>
        <end position="252"/>
    </location>
</feature>
<feature type="domain" description="G-protein coupled receptors family 1 profile" evidence="7">
    <location>
        <begin position="130"/>
        <end position="404"/>
    </location>
</feature>
<dbReference type="PANTHER" id="PTHR46709:SF2">
    <property type="entry name" value="G-PROTEIN COUPLED RECEPTORS FAMILY 1 PROFILE DOMAIN-CONTAINING PROTEIN"/>
    <property type="match status" value="1"/>
</dbReference>
<protein>
    <submittedName>
        <fullName evidence="9">G-protein coupled receptors family 1 profile domain-containing protein</fullName>
    </submittedName>
</protein>
<feature type="transmembrane region" description="Helical" evidence="6">
    <location>
        <begin position="378"/>
        <end position="399"/>
    </location>
</feature>
<evidence type="ECO:0000313" key="8">
    <source>
        <dbReference type="Proteomes" id="UP000887574"/>
    </source>
</evidence>
<feature type="transmembrane region" description="Helical" evidence="6">
    <location>
        <begin position="113"/>
        <end position="138"/>
    </location>
</feature>
<evidence type="ECO:0000256" key="4">
    <source>
        <dbReference type="ARBA" id="ARBA00023136"/>
    </source>
</evidence>
<dbReference type="PRINTS" id="PR00237">
    <property type="entry name" value="GPCRRHODOPSN"/>
</dbReference>
<name>A0A915DR07_9BILA</name>
<evidence type="ECO:0000256" key="5">
    <source>
        <dbReference type="SAM" id="MobiDB-lite"/>
    </source>
</evidence>
<dbReference type="Pfam" id="PF00001">
    <property type="entry name" value="7tm_1"/>
    <property type="match status" value="1"/>
</dbReference>
<dbReference type="Proteomes" id="UP000887574">
    <property type="component" value="Unplaced"/>
</dbReference>
<dbReference type="Gene3D" id="1.20.1070.10">
    <property type="entry name" value="Rhodopsin 7-helix transmembrane proteins"/>
    <property type="match status" value="1"/>
</dbReference>
<feature type="transmembrane region" description="Helical" evidence="6">
    <location>
        <begin position="150"/>
        <end position="169"/>
    </location>
</feature>
<dbReference type="InterPro" id="IPR017452">
    <property type="entry name" value="GPCR_Rhodpsn_7TM"/>
</dbReference>
<dbReference type="InterPro" id="IPR000276">
    <property type="entry name" value="GPCR_Rhodpsn"/>
</dbReference>
<dbReference type="AlphaFoldDB" id="A0A915DR07"/>
<keyword evidence="4 6" id="KW-0472">Membrane</keyword>
<keyword evidence="8" id="KW-1185">Reference proteome</keyword>
<feature type="transmembrane region" description="Helical" evidence="6">
    <location>
        <begin position="604"/>
        <end position="621"/>
    </location>
</feature>
<evidence type="ECO:0000259" key="7">
    <source>
        <dbReference type="PROSITE" id="PS50262"/>
    </source>
</evidence>
<keyword evidence="2 6" id="KW-0812">Transmembrane</keyword>
<feature type="region of interest" description="Disordered" evidence="5">
    <location>
        <begin position="696"/>
        <end position="720"/>
    </location>
</feature>
<evidence type="ECO:0000256" key="2">
    <source>
        <dbReference type="ARBA" id="ARBA00022692"/>
    </source>
</evidence>
<evidence type="ECO:0000256" key="6">
    <source>
        <dbReference type="SAM" id="Phobius"/>
    </source>
</evidence>
<feature type="region of interest" description="Disordered" evidence="5">
    <location>
        <begin position="508"/>
        <end position="531"/>
    </location>
</feature>
<keyword evidence="3 6" id="KW-1133">Transmembrane helix</keyword>
<dbReference type="SUPFAM" id="SSF81321">
    <property type="entry name" value="Family A G protein-coupled receptor-like"/>
    <property type="match status" value="1"/>
</dbReference>
<dbReference type="GO" id="GO:0004930">
    <property type="term" value="F:G protein-coupled receptor activity"/>
    <property type="evidence" value="ECO:0007669"/>
    <property type="project" value="InterPro"/>
</dbReference>
<accession>A0A915DR07</accession>
<dbReference type="GO" id="GO:0016020">
    <property type="term" value="C:membrane"/>
    <property type="evidence" value="ECO:0007669"/>
    <property type="project" value="UniProtKB-SubCell"/>
</dbReference>
<evidence type="ECO:0000313" key="9">
    <source>
        <dbReference type="WBParaSite" id="jg21994"/>
    </source>
</evidence>
<evidence type="ECO:0000256" key="3">
    <source>
        <dbReference type="ARBA" id="ARBA00022989"/>
    </source>
</evidence>
<dbReference type="PROSITE" id="PS50262">
    <property type="entry name" value="G_PROTEIN_RECEP_F1_2"/>
    <property type="match status" value="1"/>
</dbReference>
<feature type="region of interest" description="Disordered" evidence="5">
    <location>
        <begin position="624"/>
        <end position="680"/>
    </location>
</feature>
<feature type="transmembrane region" description="Helical" evidence="6">
    <location>
        <begin position="290"/>
        <end position="312"/>
    </location>
</feature>
<feature type="transmembrane region" description="Helical" evidence="6">
    <location>
        <begin position="189"/>
        <end position="215"/>
    </location>
</feature>
<evidence type="ECO:0000256" key="1">
    <source>
        <dbReference type="ARBA" id="ARBA00004370"/>
    </source>
</evidence>
<organism evidence="8 9">
    <name type="scientific">Ditylenchus dipsaci</name>
    <dbReference type="NCBI Taxonomy" id="166011"/>
    <lineage>
        <taxon>Eukaryota</taxon>
        <taxon>Metazoa</taxon>
        <taxon>Ecdysozoa</taxon>
        <taxon>Nematoda</taxon>
        <taxon>Chromadorea</taxon>
        <taxon>Rhabditida</taxon>
        <taxon>Tylenchina</taxon>
        <taxon>Tylenchomorpha</taxon>
        <taxon>Sphaerularioidea</taxon>
        <taxon>Anguinidae</taxon>
        <taxon>Anguininae</taxon>
        <taxon>Ditylenchus</taxon>
    </lineage>
</organism>
<dbReference type="PANTHER" id="PTHR46709">
    <property type="entry name" value="PROTEIN CBG23488-RELATED"/>
    <property type="match status" value="1"/>
</dbReference>
<comment type="subcellular location">
    <subcellularLocation>
        <location evidence="1">Membrane</location>
    </subcellularLocation>
</comment>
<dbReference type="CDD" id="cd14978">
    <property type="entry name" value="7tmA_FMRFamide_R-like"/>
    <property type="match status" value="1"/>
</dbReference>
<dbReference type="WBParaSite" id="jg21994">
    <property type="protein sequence ID" value="jg21994"/>
    <property type="gene ID" value="jg21994"/>
</dbReference>